<dbReference type="Proteomes" id="UP000752171">
    <property type="component" value="Unassembled WGS sequence"/>
</dbReference>
<evidence type="ECO:0000256" key="6">
    <source>
        <dbReference type="SAM" id="MobiDB-lite"/>
    </source>
</evidence>
<dbReference type="SMART" id="SM00110">
    <property type="entry name" value="C1Q"/>
    <property type="match status" value="1"/>
</dbReference>
<evidence type="ECO:0000313" key="8">
    <source>
        <dbReference type="EMBL" id="KAG9278801.1"/>
    </source>
</evidence>
<dbReference type="Gene3D" id="2.60.120.40">
    <property type="match status" value="1"/>
</dbReference>
<comment type="subcellular location">
    <subcellularLocation>
        <location evidence="1">Secreted</location>
        <location evidence="1">Extracellular space</location>
        <location evidence="1">Extracellular matrix</location>
    </subcellularLocation>
</comment>
<evidence type="ECO:0000256" key="2">
    <source>
        <dbReference type="ARBA" id="ARBA00022525"/>
    </source>
</evidence>
<reference evidence="8 9" key="1">
    <citation type="submission" date="2021-07" db="EMBL/GenBank/DDBJ databases">
        <authorList>
            <person name="Imarazene B."/>
            <person name="Zahm M."/>
            <person name="Klopp C."/>
            <person name="Cabau C."/>
            <person name="Beille S."/>
            <person name="Jouanno E."/>
            <person name="Castinel A."/>
            <person name="Lluch J."/>
            <person name="Gil L."/>
            <person name="Kuchtly C."/>
            <person name="Lopez Roques C."/>
            <person name="Donnadieu C."/>
            <person name="Parrinello H."/>
            <person name="Journot L."/>
            <person name="Du K."/>
            <person name="Schartl M."/>
            <person name="Retaux S."/>
            <person name="Guiguen Y."/>
        </authorList>
    </citation>
    <scope>NUCLEOTIDE SEQUENCE [LARGE SCALE GENOMIC DNA]</scope>
    <source>
        <strain evidence="8">Pach_M1</strain>
        <tissue evidence="8">Testis</tissue>
    </source>
</reference>
<evidence type="ECO:0000259" key="7">
    <source>
        <dbReference type="PROSITE" id="PS50871"/>
    </source>
</evidence>
<dbReference type="SUPFAM" id="SSF49842">
    <property type="entry name" value="TNF-like"/>
    <property type="match status" value="1"/>
</dbReference>
<evidence type="ECO:0000313" key="9">
    <source>
        <dbReference type="Proteomes" id="UP000752171"/>
    </source>
</evidence>
<gene>
    <name evidence="8" type="primary">ADIPOQ</name>
    <name evidence="8" type="ORF">AMEX_G6721</name>
</gene>
<dbReference type="PROSITE" id="PS50871">
    <property type="entry name" value="C1Q"/>
    <property type="match status" value="1"/>
</dbReference>
<proteinExistence type="predicted"/>
<dbReference type="AlphaFoldDB" id="A0A8T2MD61"/>
<keyword evidence="4" id="KW-0732">Signal</keyword>
<comment type="caution">
    <text evidence="8">The sequence shown here is derived from an EMBL/GenBank/DDBJ whole genome shotgun (WGS) entry which is preliminary data.</text>
</comment>
<keyword evidence="5 8" id="KW-0176">Collagen</keyword>
<evidence type="ECO:0000256" key="4">
    <source>
        <dbReference type="ARBA" id="ARBA00022729"/>
    </source>
</evidence>
<evidence type="ECO:0000256" key="5">
    <source>
        <dbReference type="ARBA" id="ARBA00023119"/>
    </source>
</evidence>
<feature type="compositionally biased region" description="Low complexity" evidence="6">
    <location>
        <begin position="293"/>
        <end position="309"/>
    </location>
</feature>
<dbReference type="EMBL" id="JAICCE010000004">
    <property type="protein sequence ID" value="KAG9278801.1"/>
    <property type="molecule type" value="Genomic_DNA"/>
</dbReference>
<feature type="domain" description="C1q" evidence="7">
    <location>
        <begin position="377"/>
        <end position="510"/>
    </location>
</feature>
<feature type="compositionally biased region" description="Basic and acidic residues" evidence="6">
    <location>
        <begin position="207"/>
        <end position="216"/>
    </location>
</feature>
<feature type="region of interest" description="Disordered" evidence="6">
    <location>
        <begin position="36"/>
        <end position="132"/>
    </location>
</feature>
<feature type="region of interest" description="Disordered" evidence="6">
    <location>
        <begin position="168"/>
        <end position="374"/>
    </location>
</feature>
<dbReference type="Pfam" id="PF00386">
    <property type="entry name" value="C1q"/>
    <property type="match status" value="1"/>
</dbReference>
<feature type="compositionally biased region" description="Pro residues" evidence="6">
    <location>
        <begin position="41"/>
        <end position="54"/>
    </location>
</feature>
<dbReference type="PANTHER" id="PTHR15427">
    <property type="entry name" value="EMILIN ELASTIN MICROFIBRIL INTERFACE-LOCATED PROTEIN ELASTIN MICROFIBRIL INTERFACER"/>
    <property type="match status" value="1"/>
</dbReference>
<dbReference type="GO" id="GO:0005581">
    <property type="term" value="C:collagen trimer"/>
    <property type="evidence" value="ECO:0007669"/>
    <property type="project" value="UniProtKB-KW"/>
</dbReference>
<evidence type="ECO:0000256" key="1">
    <source>
        <dbReference type="ARBA" id="ARBA00004498"/>
    </source>
</evidence>
<dbReference type="InterPro" id="IPR050392">
    <property type="entry name" value="Collagen/C1q_domain"/>
</dbReference>
<protein>
    <submittedName>
        <fullName evidence="8">Inner ear-specific collagen-like</fullName>
    </submittedName>
</protein>
<name>A0A8T2MD61_ASTMX</name>
<feature type="compositionally biased region" description="Basic and acidic residues" evidence="6">
    <location>
        <begin position="229"/>
        <end position="249"/>
    </location>
</feature>
<keyword evidence="3" id="KW-0272">Extracellular matrix</keyword>
<feature type="compositionally biased region" description="Polar residues" evidence="6">
    <location>
        <begin position="108"/>
        <end position="132"/>
    </location>
</feature>
<dbReference type="KEGG" id="amex:103025038"/>
<dbReference type="PRINTS" id="PR00007">
    <property type="entry name" value="COMPLEMNTC1Q"/>
</dbReference>
<accession>A0A8T2MD61</accession>
<dbReference type="Pfam" id="PF01391">
    <property type="entry name" value="Collagen"/>
    <property type="match status" value="3"/>
</dbReference>
<dbReference type="InterPro" id="IPR008983">
    <property type="entry name" value="Tumour_necrosis_fac-like_dom"/>
</dbReference>
<keyword evidence="2" id="KW-0964">Secreted</keyword>
<dbReference type="RefSeq" id="XP_007240730.2">
    <property type="nucleotide sequence ID" value="XM_007240668.4"/>
</dbReference>
<dbReference type="InterPro" id="IPR001073">
    <property type="entry name" value="C1q_dom"/>
</dbReference>
<sequence length="543" mass="55968">MAQDYMEMVPKMIWASIGLLASLSLSSGMMIASKGSTGIYTPPPPGSRNSPIPPEDIQRSFGLPNSNQFPAYDNYPMSKGGTPQNRGGAPMSFADFQLPPVPPPSDIYSLTKSSGSSRTLTGVNDTQGSPSADSPDLAYCNMILEAPIPPTADQVPWFCTCTLCKGGTKGPKGDKGDRGLTGPPGSPGRRGVTGYQGPPGFTGRQGVKGEKGDEGAKGQQGPVGLLGLKGERGTKGDKGDMGADGKRGDQGPQGEPGQCPASCQATSGPPGVAGLPGIVGPRGLPGTAGISGPAGQKGDPGADGAPGKPGLNGQKGDQGDQGLCNCKDGEKGAEGIQGPLGMKGDQGDVGPTGLAGVNGQKGDKGDEGIIGPPGPCSPAIQSAFSARLENIYPVPDLPIPFTGVMYNSQFHFDPDRGVYKAPVNGTYVFSYHLVVFTKVLKVGLFHNFLPIVKSTEMVNLGLAAQQVILHLNMGDEVWLQVKDTANNGMFTSSESSSTFSGFLLYPDSCDEPFSRDMILPLKGVYSWGELPDAPTPTPETVGP</sequence>
<dbReference type="PANTHER" id="PTHR15427:SF52">
    <property type="entry name" value="C1Q DOMAIN-CONTAINING PROTEIN"/>
    <property type="match status" value="1"/>
</dbReference>
<dbReference type="InterPro" id="IPR008160">
    <property type="entry name" value="Collagen"/>
</dbReference>
<organism evidence="8 9">
    <name type="scientific">Astyanax mexicanus</name>
    <name type="common">Blind cave fish</name>
    <name type="synonym">Astyanax fasciatus mexicanus</name>
    <dbReference type="NCBI Taxonomy" id="7994"/>
    <lineage>
        <taxon>Eukaryota</taxon>
        <taxon>Metazoa</taxon>
        <taxon>Chordata</taxon>
        <taxon>Craniata</taxon>
        <taxon>Vertebrata</taxon>
        <taxon>Euteleostomi</taxon>
        <taxon>Actinopterygii</taxon>
        <taxon>Neopterygii</taxon>
        <taxon>Teleostei</taxon>
        <taxon>Ostariophysi</taxon>
        <taxon>Characiformes</taxon>
        <taxon>Characoidei</taxon>
        <taxon>Acestrorhamphidae</taxon>
        <taxon>Acestrorhamphinae</taxon>
        <taxon>Astyanax</taxon>
    </lineage>
</organism>
<evidence type="ECO:0000256" key="3">
    <source>
        <dbReference type="ARBA" id="ARBA00022530"/>
    </source>
</evidence>